<feature type="domain" description="Cadherin" evidence="13">
    <location>
        <begin position="124"/>
        <end position="231"/>
    </location>
</feature>
<dbReference type="Proteomes" id="UP000472276">
    <property type="component" value="Unassembled WGS sequence"/>
</dbReference>
<evidence type="ECO:0000256" key="4">
    <source>
        <dbReference type="ARBA" id="ARBA00022729"/>
    </source>
</evidence>
<dbReference type="PANTHER" id="PTHR24028:SF290">
    <property type="entry name" value="PROTOCADHERIN 2 ALPHA A 15-RELATED"/>
    <property type="match status" value="1"/>
</dbReference>
<dbReference type="PROSITE" id="PS00232">
    <property type="entry name" value="CADHERIN_1"/>
    <property type="match status" value="3"/>
</dbReference>
<evidence type="ECO:0000256" key="10">
    <source>
        <dbReference type="ARBA" id="ARBA00023180"/>
    </source>
</evidence>
<keyword evidence="10" id="KW-0325">Glycoprotein</keyword>
<reference evidence="14" key="1">
    <citation type="submission" date="2025-08" db="UniProtKB">
        <authorList>
            <consortium name="Ensembl"/>
        </authorList>
    </citation>
    <scope>IDENTIFICATION</scope>
</reference>
<evidence type="ECO:0000256" key="9">
    <source>
        <dbReference type="ARBA" id="ARBA00023136"/>
    </source>
</evidence>
<comment type="subcellular location">
    <subcellularLocation>
        <location evidence="1">Cell membrane</location>
        <topology evidence="1">Single-pass type I membrane protein</topology>
    </subcellularLocation>
</comment>
<evidence type="ECO:0000313" key="15">
    <source>
        <dbReference type="Proteomes" id="UP000472276"/>
    </source>
</evidence>
<feature type="domain" description="Cadherin" evidence="13">
    <location>
        <begin position="448"/>
        <end position="524"/>
    </location>
</feature>
<dbReference type="PROSITE" id="PS50268">
    <property type="entry name" value="CADHERIN_2"/>
    <property type="match status" value="5"/>
</dbReference>
<feature type="domain" description="Cadherin" evidence="13">
    <location>
        <begin position="47"/>
        <end position="123"/>
    </location>
</feature>
<dbReference type="Pfam" id="PF16492">
    <property type="entry name" value="Cadherin_C_2"/>
    <property type="match status" value="1"/>
</dbReference>
<keyword evidence="8 12" id="KW-1133">Transmembrane helix</keyword>
<dbReference type="InterPro" id="IPR032455">
    <property type="entry name" value="Cadherin_C"/>
</dbReference>
<dbReference type="PRINTS" id="PR00205">
    <property type="entry name" value="CADHERIN"/>
</dbReference>
<keyword evidence="5" id="KW-0677">Repeat</keyword>
<proteinExistence type="predicted"/>
<dbReference type="FunFam" id="2.60.40.60:FF:000001">
    <property type="entry name" value="Protocadherin alpha 2"/>
    <property type="match status" value="1"/>
</dbReference>
<keyword evidence="15" id="KW-1185">Reference proteome</keyword>
<feature type="domain" description="Cadherin" evidence="13">
    <location>
        <begin position="338"/>
        <end position="448"/>
    </location>
</feature>
<keyword evidence="9 12" id="KW-0472">Membrane</keyword>
<dbReference type="FunFam" id="2.60.40.60:FF:000129">
    <property type="entry name" value="protocadherin alpha-C2 isoform X1"/>
    <property type="match status" value="1"/>
</dbReference>
<keyword evidence="6 11" id="KW-0106">Calcium</keyword>
<evidence type="ECO:0000256" key="8">
    <source>
        <dbReference type="ARBA" id="ARBA00022989"/>
    </source>
</evidence>
<sequence>MLPLHLDSASAQIRYSIAEGVNEGTAVGNIAKDLGLEKNTLKERGCRIVEGSSDPNNHFRLEVKDRGKEGKIPILVLLKTLDRETKKIHKLLLSAIDGGKPSKSGTAEIFIDVLDVNDNMPVFNEDTYSVLVNENTPTGTTIVKVNASDLDEGSNGELIYSLGSNVNHRIRELFRVDPNTGEIIIQDVLDFESEESYEIDIQASDKGSAPLRTDKSVLVKIVDLNDNAPQIEVTSFSKALPEDARLGTTVALISVIDKDSGLNGKVICSFNEEVPFKLSPSTHDNMYSIITKSPLDREKQAIYDVTIVAKDAGTPSLTSVKSITIIVSDVNDNRPEFSANPYTFYVTENNLPGVSLFSVRASDHDEGENSHISYHILRDEKENSKLSSYSLNINSDNGEILALKSFDFESLKTFQFQVVASDSGTPPLSNNVTVNVFILDQNDNAPVILYPLSSNGSEVTDHSLFALDRYTGQIRTLRSFTETDEAEHKLVILVKDNGNVSLSATATVIVKLVEPKEAFAASDVKSAAKDDEDSNVIFYLMITLGAVSVLFLISIIVLIAMQCSKSTDDTSKYLQKADYDGTLCHSIQYRSGDRKYMLVGPRMSIGSTIVSGSHANTLVMPDRRRPPEEVSNNLLPCILPRVMIFVIILNGGETGFG</sequence>
<dbReference type="InterPro" id="IPR015919">
    <property type="entry name" value="Cadherin-like_sf"/>
</dbReference>
<evidence type="ECO:0000256" key="6">
    <source>
        <dbReference type="ARBA" id="ARBA00022837"/>
    </source>
</evidence>
<dbReference type="FunFam" id="2.60.40.60:FF:000002">
    <property type="entry name" value="Protocadherin alpha 2"/>
    <property type="match status" value="1"/>
</dbReference>
<evidence type="ECO:0000256" key="11">
    <source>
        <dbReference type="PROSITE-ProRule" id="PRU00043"/>
    </source>
</evidence>
<dbReference type="SMART" id="SM00112">
    <property type="entry name" value="CA"/>
    <property type="match status" value="5"/>
</dbReference>
<dbReference type="CDD" id="cd11304">
    <property type="entry name" value="Cadherin_repeat"/>
    <property type="match status" value="4"/>
</dbReference>
<dbReference type="InterPro" id="IPR013164">
    <property type="entry name" value="Cadherin_N"/>
</dbReference>
<dbReference type="InterPro" id="IPR020894">
    <property type="entry name" value="Cadherin_CS"/>
</dbReference>
<evidence type="ECO:0000259" key="13">
    <source>
        <dbReference type="PROSITE" id="PS50268"/>
    </source>
</evidence>
<dbReference type="FunFam" id="2.60.40.60:FF:000004">
    <property type="entry name" value="Protocadherin 1 gamma 2"/>
    <property type="match status" value="1"/>
</dbReference>
<dbReference type="AlphaFoldDB" id="A0A668V7C9"/>
<dbReference type="OMA" id="ELRWIAF"/>
<dbReference type="InterPro" id="IPR002126">
    <property type="entry name" value="Cadherin-like_dom"/>
</dbReference>
<evidence type="ECO:0000256" key="2">
    <source>
        <dbReference type="ARBA" id="ARBA00022475"/>
    </source>
</evidence>
<dbReference type="SUPFAM" id="SSF49313">
    <property type="entry name" value="Cadherin-like"/>
    <property type="match status" value="5"/>
</dbReference>
<dbReference type="InterPro" id="IPR050174">
    <property type="entry name" value="Protocadherin/Cadherin-CA"/>
</dbReference>
<evidence type="ECO:0000256" key="12">
    <source>
        <dbReference type="SAM" id="Phobius"/>
    </source>
</evidence>
<dbReference type="Pfam" id="PF08266">
    <property type="entry name" value="Cadherin_2"/>
    <property type="match status" value="1"/>
</dbReference>
<feature type="transmembrane region" description="Helical" evidence="12">
    <location>
        <begin position="536"/>
        <end position="561"/>
    </location>
</feature>
<dbReference type="GO" id="GO:0009653">
    <property type="term" value="P:anatomical structure morphogenesis"/>
    <property type="evidence" value="ECO:0007669"/>
    <property type="project" value="UniProtKB-ARBA"/>
</dbReference>
<dbReference type="Gene3D" id="2.60.40.60">
    <property type="entry name" value="Cadherins"/>
    <property type="match status" value="5"/>
</dbReference>
<keyword evidence="3 12" id="KW-0812">Transmembrane</keyword>
<evidence type="ECO:0000256" key="5">
    <source>
        <dbReference type="ARBA" id="ARBA00022737"/>
    </source>
</evidence>
<feature type="domain" description="Cadherin" evidence="13">
    <location>
        <begin position="232"/>
        <end position="337"/>
    </location>
</feature>
<evidence type="ECO:0000313" key="14">
    <source>
        <dbReference type="Ensembl" id="ENSOABP00000047945.2"/>
    </source>
</evidence>
<keyword evidence="4" id="KW-0732">Signal</keyword>
<name>A0A668V7C9_OREAU</name>
<dbReference type="GO" id="GO:0005509">
    <property type="term" value="F:calcium ion binding"/>
    <property type="evidence" value="ECO:0007669"/>
    <property type="project" value="UniProtKB-UniRule"/>
</dbReference>
<dbReference type="GO" id="GO:0007156">
    <property type="term" value="P:homophilic cell adhesion via plasma membrane adhesion molecules"/>
    <property type="evidence" value="ECO:0007669"/>
    <property type="project" value="InterPro"/>
</dbReference>
<dbReference type="PANTHER" id="PTHR24028">
    <property type="entry name" value="CADHERIN-87A"/>
    <property type="match status" value="1"/>
</dbReference>
<keyword evidence="7" id="KW-0130">Cell adhesion</keyword>
<dbReference type="Pfam" id="PF00028">
    <property type="entry name" value="Cadherin"/>
    <property type="match status" value="3"/>
</dbReference>
<evidence type="ECO:0000256" key="1">
    <source>
        <dbReference type="ARBA" id="ARBA00004251"/>
    </source>
</evidence>
<reference evidence="14" key="2">
    <citation type="submission" date="2025-09" db="UniProtKB">
        <authorList>
            <consortium name="Ensembl"/>
        </authorList>
    </citation>
    <scope>IDENTIFICATION</scope>
</reference>
<evidence type="ECO:0000256" key="7">
    <source>
        <dbReference type="ARBA" id="ARBA00022889"/>
    </source>
</evidence>
<evidence type="ECO:0000256" key="3">
    <source>
        <dbReference type="ARBA" id="ARBA00022692"/>
    </source>
</evidence>
<keyword evidence="2" id="KW-1003">Cell membrane</keyword>
<dbReference type="Ensembl" id="ENSOABT00000049178.2">
    <property type="protein sequence ID" value="ENSOABP00000047945.2"/>
    <property type="gene ID" value="ENSOABG00000021396.2"/>
</dbReference>
<dbReference type="GO" id="GO:0005886">
    <property type="term" value="C:plasma membrane"/>
    <property type="evidence" value="ECO:0007669"/>
    <property type="project" value="UniProtKB-SubCell"/>
</dbReference>
<organism evidence="14 15">
    <name type="scientific">Oreochromis aureus</name>
    <name type="common">Israeli tilapia</name>
    <name type="synonym">Chromis aureus</name>
    <dbReference type="NCBI Taxonomy" id="47969"/>
    <lineage>
        <taxon>Eukaryota</taxon>
        <taxon>Metazoa</taxon>
        <taxon>Chordata</taxon>
        <taxon>Craniata</taxon>
        <taxon>Vertebrata</taxon>
        <taxon>Euteleostomi</taxon>
        <taxon>Actinopterygii</taxon>
        <taxon>Neopterygii</taxon>
        <taxon>Teleostei</taxon>
        <taxon>Neoteleostei</taxon>
        <taxon>Acanthomorphata</taxon>
        <taxon>Ovalentaria</taxon>
        <taxon>Cichlomorphae</taxon>
        <taxon>Cichliformes</taxon>
        <taxon>Cichlidae</taxon>
        <taxon>African cichlids</taxon>
        <taxon>Pseudocrenilabrinae</taxon>
        <taxon>Oreochromini</taxon>
        <taxon>Oreochromis</taxon>
    </lineage>
</organism>
<protein>
    <recommendedName>
        <fullName evidence="13">Cadherin domain-containing protein</fullName>
    </recommendedName>
</protein>
<accession>A0A668V7C9</accession>